<dbReference type="eggNOG" id="ENOG5033BHQ">
    <property type="taxonomic scope" value="Bacteria"/>
</dbReference>
<dbReference type="STRING" id="319236.BST91_12130"/>
<dbReference type="Proteomes" id="UP000029221">
    <property type="component" value="Unassembled WGS sequence"/>
</dbReference>
<keyword evidence="2" id="KW-1185">Reference proteome</keyword>
<dbReference type="AlphaFoldDB" id="A0A090PY71"/>
<dbReference type="EMBL" id="BBML01000001">
    <property type="protein sequence ID" value="GAK95725.1"/>
    <property type="molecule type" value="Genomic_DNA"/>
</dbReference>
<gene>
    <name evidence="1" type="ORF">JCM19294_2507</name>
</gene>
<accession>A0A090PY71</accession>
<evidence type="ECO:0000313" key="2">
    <source>
        <dbReference type="Proteomes" id="UP000029221"/>
    </source>
</evidence>
<sequence length="104" mass="11649">MLFLLATVLSHAQEQEAIVVNDSLPKQFIVYGLAPPSRDDVKEFEDKYGVGSISMGCVIDPLSSVRATKNNCAIAAYLDQKYGTVWREEIKYHPYGLVLKNKNK</sequence>
<organism evidence="1 2">
    <name type="scientific">Nonlabens tegetincola</name>
    <dbReference type="NCBI Taxonomy" id="323273"/>
    <lineage>
        <taxon>Bacteria</taxon>
        <taxon>Pseudomonadati</taxon>
        <taxon>Bacteroidota</taxon>
        <taxon>Flavobacteriia</taxon>
        <taxon>Flavobacteriales</taxon>
        <taxon>Flavobacteriaceae</taxon>
        <taxon>Nonlabens</taxon>
    </lineage>
</organism>
<comment type="caution">
    <text evidence="1">The sequence shown here is derived from an EMBL/GenBank/DDBJ whole genome shotgun (WGS) entry which is preliminary data.</text>
</comment>
<proteinExistence type="predicted"/>
<name>A0A090PY71_9FLAO</name>
<reference evidence="1" key="1">
    <citation type="journal article" date="2014" name="Genome Announc.">
        <title>Draft Genome Sequences of Marine Flavobacterium Nonlabens Strains NR17, NR24, NR27, NR32, NR33, and Ara13.</title>
        <authorList>
            <person name="Nakanishi M."/>
            <person name="Meirelles P."/>
            <person name="Suzuki R."/>
            <person name="Takatani N."/>
            <person name="Mino S."/>
            <person name="Suda W."/>
            <person name="Oshima K."/>
            <person name="Hattori M."/>
            <person name="Ohkuma M."/>
            <person name="Hosokawa M."/>
            <person name="Miyashita K."/>
            <person name="Thompson F.L."/>
            <person name="Niwa A."/>
            <person name="Sawabe T."/>
            <person name="Sawabe T."/>
        </authorList>
    </citation>
    <scope>NUCLEOTIDE SEQUENCE [LARGE SCALE GENOMIC DNA]</scope>
    <source>
        <strain evidence="1">JCM 19294</strain>
    </source>
</reference>
<protein>
    <submittedName>
        <fullName evidence="1">Uncharacterized protein</fullName>
    </submittedName>
</protein>
<evidence type="ECO:0000313" key="1">
    <source>
        <dbReference type="EMBL" id="GAK95725.1"/>
    </source>
</evidence>